<dbReference type="Proteomes" id="UP000004095">
    <property type="component" value="Unassembled WGS sequence"/>
</dbReference>
<organism evidence="1 2">
    <name type="scientific">Microscilla marina ATCC 23134</name>
    <dbReference type="NCBI Taxonomy" id="313606"/>
    <lineage>
        <taxon>Bacteria</taxon>
        <taxon>Pseudomonadati</taxon>
        <taxon>Bacteroidota</taxon>
        <taxon>Cytophagia</taxon>
        <taxon>Cytophagales</taxon>
        <taxon>Microscillaceae</taxon>
        <taxon>Microscilla</taxon>
    </lineage>
</organism>
<dbReference type="RefSeq" id="WP_002695618.1">
    <property type="nucleotide sequence ID" value="NZ_AAWS01000008.1"/>
</dbReference>
<protein>
    <submittedName>
        <fullName evidence="1">Uncharacterized protein</fullName>
    </submittedName>
</protein>
<keyword evidence="2" id="KW-1185">Reference proteome</keyword>
<dbReference type="EMBL" id="AAWS01000008">
    <property type="protein sequence ID" value="EAY30067.1"/>
    <property type="molecule type" value="Genomic_DNA"/>
</dbReference>
<reference evidence="1 2" key="1">
    <citation type="submission" date="2007-01" db="EMBL/GenBank/DDBJ databases">
        <authorList>
            <person name="Haygood M."/>
            <person name="Podell S."/>
            <person name="Anderson C."/>
            <person name="Hopkinson B."/>
            <person name="Roe K."/>
            <person name="Barbeau K."/>
            <person name="Gaasterland T."/>
            <person name="Ferriera S."/>
            <person name="Johnson J."/>
            <person name="Kravitz S."/>
            <person name="Beeson K."/>
            <person name="Sutton G."/>
            <person name="Rogers Y.-H."/>
            <person name="Friedman R."/>
            <person name="Frazier M."/>
            <person name="Venter J.C."/>
        </authorList>
    </citation>
    <scope>NUCLEOTIDE SEQUENCE [LARGE SCALE GENOMIC DNA]</scope>
    <source>
        <strain evidence="1 2">ATCC 23134</strain>
    </source>
</reference>
<dbReference type="AlphaFoldDB" id="A1ZHR0"/>
<proteinExistence type="predicted"/>
<comment type="caution">
    <text evidence="1">The sequence shown here is derived from an EMBL/GenBank/DDBJ whole genome shotgun (WGS) entry which is preliminary data.</text>
</comment>
<evidence type="ECO:0000313" key="1">
    <source>
        <dbReference type="EMBL" id="EAY30067.1"/>
    </source>
</evidence>
<dbReference type="OrthoDB" id="9858268at2"/>
<sequence length="131" mass="15812">MNFNFEDLATHYLHNEQLIKYDQIIQLLNNEEKFTRKSLQKSYKIFVKALQNLQNYLENTQEYYTSGNNCRGGYWEITYDIFATLNRECPNEMKIIYSARSEEFSKNHVRIYWEGTQTLPESLIVEFKNWA</sequence>
<accession>A1ZHR0</accession>
<evidence type="ECO:0000313" key="2">
    <source>
        <dbReference type="Proteomes" id="UP000004095"/>
    </source>
</evidence>
<name>A1ZHR0_MICM2</name>
<gene>
    <name evidence="1" type="ORF">M23134_05400</name>
</gene>